<dbReference type="EMBL" id="CANHGI010000006">
    <property type="protein sequence ID" value="CAI5454008.1"/>
    <property type="molecule type" value="Genomic_DNA"/>
</dbReference>
<dbReference type="GO" id="GO:0005524">
    <property type="term" value="F:ATP binding"/>
    <property type="evidence" value="ECO:0007669"/>
    <property type="project" value="UniProtKB-KW"/>
</dbReference>
<dbReference type="Proteomes" id="UP001152747">
    <property type="component" value="Unassembled WGS sequence"/>
</dbReference>
<evidence type="ECO:0000256" key="2">
    <source>
        <dbReference type="ARBA" id="ARBA00022679"/>
    </source>
</evidence>
<dbReference type="OrthoDB" id="10252354at2759"/>
<dbReference type="SMART" id="SM00220">
    <property type="entry name" value="S_TKc"/>
    <property type="match status" value="1"/>
</dbReference>
<dbReference type="PROSITE" id="PS50011">
    <property type="entry name" value="PROTEIN_KINASE_DOM"/>
    <property type="match status" value="1"/>
</dbReference>
<reference evidence="9" key="1">
    <citation type="submission" date="2022-11" db="EMBL/GenBank/DDBJ databases">
        <authorList>
            <person name="Kikuchi T."/>
        </authorList>
    </citation>
    <scope>NUCLEOTIDE SEQUENCE</scope>
    <source>
        <strain evidence="9">PS1010</strain>
    </source>
</reference>
<evidence type="ECO:0000256" key="7">
    <source>
        <dbReference type="ARBA" id="ARBA00038999"/>
    </source>
</evidence>
<evidence type="ECO:0000313" key="10">
    <source>
        <dbReference type="Proteomes" id="UP001152747"/>
    </source>
</evidence>
<name>A0A9P1IXB8_9PELO</name>
<dbReference type="InterPro" id="IPR008271">
    <property type="entry name" value="Ser/Thr_kinase_AS"/>
</dbReference>
<feature type="domain" description="Protein kinase" evidence="8">
    <location>
        <begin position="63"/>
        <end position="317"/>
    </location>
</feature>
<dbReference type="PANTHER" id="PTHR48013">
    <property type="entry name" value="DUAL SPECIFICITY MITOGEN-ACTIVATED PROTEIN KINASE KINASE 5-RELATED"/>
    <property type="match status" value="1"/>
</dbReference>
<keyword evidence="1" id="KW-0723">Serine/threonine-protein kinase</keyword>
<sequence length="338" mass="38209">MDRDFFSLGGLGMNNVVIPEPEPEPSRSNINQADLRRALEEAKLKSGKLLINGRIEHVDEHDLEQLAELGHGSCGTVTKEKYKSLVMAVKTMPTSSDSYLMSRILMDINVICQSFDCPYVVKCYGYFINDNHVKVCMEVMATCLDRLIQRVGPIPEPIIGKMTVSIINALHYLKTRHSIMHRDVKPSNILLDWSGVIKMCDFGIAGRLVASRALSKQAGCPLYMAPERVDPNNLEAYGIRSDVWSFGVTLVELATGQFPFHGKNDMERLIAIMRGDPPRLSVTDGFSPEFCNLVEICLQRNPENRPDYNQILNHPFLQYHMVADTNVEEWFFNVNNQD</sequence>
<keyword evidence="2" id="KW-0808">Transferase</keyword>
<dbReference type="EC" id="2.7.12.2" evidence="7"/>
<dbReference type="AlphaFoldDB" id="A0A9P1IXB8"/>
<comment type="similarity">
    <text evidence="6">Belongs to the protein kinase superfamily. STE Ser/Thr protein kinase family. MAP kinase kinase subfamily.</text>
</comment>
<evidence type="ECO:0000256" key="1">
    <source>
        <dbReference type="ARBA" id="ARBA00022527"/>
    </source>
</evidence>
<dbReference type="GO" id="GO:0004708">
    <property type="term" value="F:MAP kinase kinase activity"/>
    <property type="evidence" value="ECO:0007669"/>
    <property type="project" value="UniProtKB-EC"/>
</dbReference>
<dbReference type="Gene3D" id="3.30.200.20">
    <property type="entry name" value="Phosphorylase Kinase, domain 1"/>
    <property type="match status" value="1"/>
</dbReference>
<dbReference type="SUPFAM" id="SSF56112">
    <property type="entry name" value="Protein kinase-like (PK-like)"/>
    <property type="match status" value="1"/>
</dbReference>
<keyword evidence="10" id="KW-1185">Reference proteome</keyword>
<keyword evidence="5" id="KW-0067">ATP-binding</keyword>
<dbReference type="GO" id="GO:0004674">
    <property type="term" value="F:protein serine/threonine kinase activity"/>
    <property type="evidence" value="ECO:0007669"/>
    <property type="project" value="UniProtKB-KW"/>
</dbReference>
<dbReference type="InterPro" id="IPR000719">
    <property type="entry name" value="Prot_kinase_dom"/>
</dbReference>
<dbReference type="FunFam" id="3.30.200.20:FF:000040">
    <property type="entry name" value="Dual specificity mitogen-activated protein kinase kinase"/>
    <property type="match status" value="1"/>
</dbReference>
<proteinExistence type="inferred from homology"/>
<organism evidence="9 10">
    <name type="scientific">Caenorhabditis angaria</name>
    <dbReference type="NCBI Taxonomy" id="860376"/>
    <lineage>
        <taxon>Eukaryota</taxon>
        <taxon>Metazoa</taxon>
        <taxon>Ecdysozoa</taxon>
        <taxon>Nematoda</taxon>
        <taxon>Chromadorea</taxon>
        <taxon>Rhabditida</taxon>
        <taxon>Rhabditina</taxon>
        <taxon>Rhabditomorpha</taxon>
        <taxon>Rhabditoidea</taxon>
        <taxon>Rhabditidae</taxon>
        <taxon>Peloderinae</taxon>
        <taxon>Caenorhabditis</taxon>
    </lineage>
</organism>
<evidence type="ECO:0000313" key="9">
    <source>
        <dbReference type="EMBL" id="CAI5454008.1"/>
    </source>
</evidence>
<keyword evidence="3" id="KW-0547">Nucleotide-binding</keyword>
<evidence type="ECO:0000256" key="5">
    <source>
        <dbReference type="ARBA" id="ARBA00022840"/>
    </source>
</evidence>
<protein>
    <recommendedName>
        <fullName evidence="7">mitogen-activated protein kinase kinase</fullName>
        <ecNumber evidence="7">2.7.12.2</ecNumber>
    </recommendedName>
</protein>
<keyword evidence="4" id="KW-0418">Kinase</keyword>
<evidence type="ECO:0000256" key="3">
    <source>
        <dbReference type="ARBA" id="ARBA00022741"/>
    </source>
</evidence>
<dbReference type="GO" id="GO:0051403">
    <property type="term" value="P:stress-activated MAPK cascade"/>
    <property type="evidence" value="ECO:0007669"/>
    <property type="project" value="TreeGrafter"/>
</dbReference>
<accession>A0A9P1IXB8</accession>
<dbReference type="PANTHER" id="PTHR48013:SF11">
    <property type="entry name" value="LICORNE"/>
    <property type="match status" value="1"/>
</dbReference>
<comment type="caution">
    <text evidence="9">The sequence shown here is derived from an EMBL/GenBank/DDBJ whole genome shotgun (WGS) entry which is preliminary data.</text>
</comment>
<gene>
    <name evidence="9" type="ORF">CAMP_LOCUS16645</name>
</gene>
<evidence type="ECO:0000259" key="8">
    <source>
        <dbReference type="PROSITE" id="PS50011"/>
    </source>
</evidence>
<dbReference type="PROSITE" id="PS00108">
    <property type="entry name" value="PROTEIN_KINASE_ST"/>
    <property type="match status" value="1"/>
</dbReference>
<dbReference type="Pfam" id="PF00069">
    <property type="entry name" value="Pkinase"/>
    <property type="match status" value="1"/>
</dbReference>
<dbReference type="Gene3D" id="1.10.510.10">
    <property type="entry name" value="Transferase(Phosphotransferase) domain 1"/>
    <property type="match status" value="1"/>
</dbReference>
<evidence type="ECO:0000256" key="4">
    <source>
        <dbReference type="ARBA" id="ARBA00022777"/>
    </source>
</evidence>
<evidence type="ECO:0000256" key="6">
    <source>
        <dbReference type="ARBA" id="ARBA00038035"/>
    </source>
</evidence>
<dbReference type="InterPro" id="IPR011009">
    <property type="entry name" value="Kinase-like_dom_sf"/>
</dbReference>